<reference evidence="1" key="1">
    <citation type="submission" date="2016-12" db="EMBL/GenBank/DDBJ databases">
        <title>Draft genome sequence of Roseomonas mucosa strain AU37, isolated from a peripheral intravenous catheter.</title>
        <authorList>
            <person name="Choudhury M.A."/>
            <person name="Sidjabat H.E."/>
            <person name="Wailan A.M."/>
            <person name="Zhang L."/>
            <person name="Marsh N.M."/>
            <person name="Rickard C.M."/>
            <person name="Davies M."/>
            <person name="Mcmillan D.J."/>
        </authorList>
    </citation>
    <scope>NUCLEOTIDE SEQUENCE [LARGE SCALE GENOMIC DNA]</scope>
    <source>
        <strain evidence="1">AU37</strain>
    </source>
</reference>
<evidence type="ECO:0000313" key="2">
    <source>
        <dbReference type="Proteomes" id="UP000054844"/>
    </source>
</evidence>
<proteinExistence type="predicted"/>
<name>A0A1S8D038_9PROT</name>
<evidence type="ECO:0000313" key="1">
    <source>
        <dbReference type="EMBL" id="ONH81197.1"/>
    </source>
</evidence>
<gene>
    <name evidence="1" type="ORF">APZ41_021200</name>
</gene>
<protein>
    <submittedName>
        <fullName evidence="1">Uncharacterized protein</fullName>
    </submittedName>
</protein>
<accession>A0A1S8D038</accession>
<dbReference type="Proteomes" id="UP000054844">
    <property type="component" value="Unassembled WGS sequence"/>
</dbReference>
<keyword evidence="2" id="KW-1185">Reference proteome</keyword>
<sequence length="78" mass="8238">MGFRFRCPLLLRTLGAAEARLGVLGACVVKPPIVAVVIKFSLWLSINDDDDGGLSAAKARLSLPANADESASDHAMTR</sequence>
<dbReference type="EMBL" id="LLWF02000165">
    <property type="protein sequence ID" value="ONH81197.1"/>
    <property type="molecule type" value="Genomic_DNA"/>
</dbReference>
<dbReference type="AlphaFoldDB" id="A0A1S8D038"/>
<organism evidence="1 2">
    <name type="scientific">Roseomonas mucosa</name>
    <dbReference type="NCBI Taxonomy" id="207340"/>
    <lineage>
        <taxon>Bacteria</taxon>
        <taxon>Pseudomonadati</taxon>
        <taxon>Pseudomonadota</taxon>
        <taxon>Alphaproteobacteria</taxon>
        <taxon>Acetobacterales</taxon>
        <taxon>Roseomonadaceae</taxon>
        <taxon>Roseomonas</taxon>
    </lineage>
</organism>
<comment type="caution">
    <text evidence="1">The sequence shown here is derived from an EMBL/GenBank/DDBJ whole genome shotgun (WGS) entry which is preliminary data.</text>
</comment>